<sequence length="72" mass="7554">MASSPHISTSSAAVENWYESSYSKANGCVEVGSGRSTIGVRDSKLGRRGPVFGVSPAAWTAFTTALRGGRFE</sequence>
<dbReference type="InterPro" id="IPR007278">
    <property type="entry name" value="DUF397"/>
</dbReference>
<evidence type="ECO:0000313" key="2">
    <source>
        <dbReference type="EMBL" id="SFD97883.1"/>
    </source>
</evidence>
<name>A0A1I1WWQ1_9ACTN</name>
<protein>
    <recommendedName>
        <fullName evidence="1">DUF397 domain-containing protein</fullName>
    </recommendedName>
</protein>
<dbReference type="AlphaFoldDB" id="A0A1I1WWQ1"/>
<dbReference type="Pfam" id="PF04149">
    <property type="entry name" value="DUF397"/>
    <property type="match status" value="1"/>
</dbReference>
<evidence type="ECO:0000259" key="1">
    <source>
        <dbReference type="Pfam" id="PF04149"/>
    </source>
</evidence>
<dbReference type="RefSeq" id="WP_217641529.1">
    <property type="nucleotide sequence ID" value="NZ_FOMZ01000006.1"/>
</dbReference>
<reference evidence="3" key="1">
    <citation type="submission" date="2016-10" db="EMBL/GenBank/DDBJ databases">
        <authorList>
            <person name="Varghese N."/>
            <person name="Submissions S."/>
        </authorList>
    </citation>
    <scope>NUCLEOTIDE SEQUENCE [LARGE SCALE GENOMIC DNA]</scope>
    <source>
        <strain evidence="3">DSM 45004</strain>
    </source>
</reference>
<gene>
    <name evidence="2" type="ORF">SAMN04487819_10660</name>
</gene>
<evidence type="ECO:0000313" key="3">
    <source>
        <dbReference type="Proteomes" id="UP000198716"/>
    </source>
</evidence>
<dbReference type="EMBL" id="FOMZ01000006">
    <property type="protein sequence ID" value="SFD97883.1"/>
    <property type="molecule type" value="Genomic_DNA"/>
</dbReference>
<organism evidence="2 3">
    <name type="scientific">Actinopolyspora alba</name>
    <dbReference type="NCBI Taxonomy" id="673379"/>
    <lineage>
        <taxon>Bacteria</taxon>
        <taxon>Bacillati</taxon>
        <taxon>Actinomycetota</taxon>
        <taxon>Actinomycetes</taxon>
        <taxon>Actinopolysporales</taxon>
        <taxon>Actinopolysporaceae</taxon>
        <taxon>Actinopolyspora</taxon>
        <taxon>Actinopolyspora alba group</taxon>
    </lineage>
</organism>
<dbReference type="Proteomes" id="UP000198716">
    <property type="component" value="Unassembled WGS sequence"/>
</dbReference>
<feature type="domain" description="DUF397" evidence="1">
    <location>
        <begin position="16"/>
        <end position="67"/>
    </location>
</feature>
<proteinExistence type="predicted"/>
<accession>A0A1I1WWQ1</accession>
<keyword evidence="3" id="KW-1185">Reference proteome</keyword>